<keyword evidence="3" id="KW-1185">Reference proteome</keyword>
<accession>A0A0A7KTG8</accession>
<proteinExistence type="predicted"/>
<feature type="compositionally biased region" description="Basic and acidic residues" evidence="1">
    <location>
        <begin position="1"/>
        <end position="13"/>
    </location>
</feature>
<feature type="region of interest" description="Disordered" evidence="1">
    <location>
        <begin position="1"/>
        <end position="40"/>
    </location>
</feature>
<organism evidence="2 3">
    <name type="scientific">Agrotis segetum nucleopolyhedrovirus B</name>
    <dbReference type="NCBI Taxonomy" id="1580580"/>
    <lineage>
        <taxon>Viruses</taxon>
        <taxon>Viruses incertae sedis</taxon>
        <taxon>Naldaviricetes</taxon>
        <taxon>Lefavirales</taxon>
        <taxon>Baculoviridae</taxon>
        <taxon>Alphabaculovirus</taxon>
        <taxon>Alphabaculovirus alteragsegetum</taxon>
    </lineage>
</organism>
<dbReference type="Proteomes" id="UP000202327">
    <property type="component" value="Segment"/>
</dbReference>
<dbReference type="KEGG" id="vg:22619699"/>
<feature type="compositionally biased region" description="Polar residues" evidence="1">
    <location>
        <begin position="17"/>
        <end position="39"/>
    </location>
</feature>
<dbReference type="Pfam" id="PF10891">
    <property type="entry name" value="DUF2719"/>
    <property type="match status" value="1"/>
</dbReference>
<protein>
    <submittedName>
        <fullName evidence="2">Asb109</fullName>
    </submittedName>
</protein>
<dbReference type="InterPro" id="IPR020122">
    <property type="entry name" value="Alphabaculovirus_Y056"/>
</dbReference>
<evidence type="ECO:0000313" key="3">
    <source>
        <dbReference type="Proteomes" id="UP000202327"/>
    </source>
</evidence>
<evidence type="ECO:0000313" key="2">
    <source>
        <dbReference type="EMBL" id="AIZ48666.1"/>
    </source>
</evidence>
<sequence length="110" mass="12384">MTNEKATWRRSDAAPHTMSSASGTTKRCLTRENTSSNDTAARHIDADNQVVYCVKCNFIAPMSLSFEQYVELHKCYNLIVADNCLLFGADSIRAFGEHLIKFTDCEDRTL</sequence>
<dbReference type="OrthoDB" id="27003at10239"/>
<dbReference type="EMBL" id="KM102981">
    <property type="protein sequence ID" value="AIZ48666.1"/>
    <property type="molecule type" value="Genomic_DNA"/>
</dbReference>
<name>A0A0A7KTG8_9ABAC</name>
<evidence type="ECO:0000256" key="1">
    <source>
        <dbReference type="SAM" id="MobiDB-lite"/>
    </source>
</evidence>
<reference evidence="2 3" key="1">
    <citation type="journal article" date="2015" name="Virus Genes">
        <title>The genome sequence of Agrotis segetum nucleopolyhedrovirus B (AgseNPV-B) reveals a new baculovirus species within the Agrotis baculovirus complex.</title>
        <authorList>
            <person name="Wennmann J.T."/>
            <person name="Gueli Alletti G."/>
            <person name="Jehle J.A."/>
        </authorList>
    </citation>
    <scope>NUCLEOTIDE SEQUENCE [LARGE SCALE GENOMIC DNA]</scope>
    <source>
        <strain evidence="2">English</strain>
    </source>
</reference>
<dbReference type="RefSeq" id="YP_009112670.1">
    <property type="nucleotide sequence ID" value="NC_025960.1"/>
</dbReference>
<dbReference type="GeneID" id="22619699"/>